<proteinExistence type="predicted"/>
<organism evidence="1 2">
    <name type="scientific">Auriscalpium vulgare</name>
    <dbReference type="NCBI Taxonomy" id="40419"/>
    <lineage>
        <taxon>Eukaryota</taxon>
        <taxon>Fungi</taxon>
        <taxon>Dikarya</taxon>
        <taxon>Basidiomycota</taxon>
        <taxon>Agaricomycotina</taxon>
        <taxon>Agaricomycetes</taxon>
        <taxon>Russulales</taxon>
        <taxon>Auriscalpiaceae</taxon>
        <taxon>Auriscalpium</taxon>
    </lineage>
</organism>
<reference evidence="1" key="1">
    <citation type="submission" date="2021-02" db="EMBL/GenBank/DDBJ databases">
        <authorList>
            <consortium name="DOE Joint Genome Institute"/>
            <person name="Ahrendt S."/>
            <person name="Looney B.P."/>
            <person name="Miyauchi S."/>
            <person name="Morin E."/>
            <person name="Drula E."/>
            <person name="Courty P.E."/>
            <person name="Chicoki N."/>
            <person name="Fauchery L."/>
            <person name="Kohler A."/>
            <person name="Kuo A."/>
            <person name="Labutti K."/>
            <person name="Pangilinan J."/>
            <person name="Lipzen A."/>
            <person name="Riley R."/>
            <person name="Andreopoulos W."/>
            <person name="He G."/>
            <person name="Johnson J."/>
            <person name="Barry K.W."/>
            <person name="Grigoriev I.V."/>
            <person name="Nagy L."/>
            <person name="Hibbett D."/>
            <person name="Henrissat B."/>
            <person name="Matheny P.B."/>
            <person name="Labbe J."/>
            <person name="Martin F."/>
        </authorList>
    </citation>
    <scope>NUCLEOTIDE SEQUENCE</scope>
    <source>
        <strain evidence="1">FP105234-sp</strain>
    </source>
</reference>
<dbReference type="Proteomes" id="UP000814033">
    <property type="component" value="Unassembled WGS sequence"/>
</dbReference>
<sequence length="244" mass="26108">MLDSQRLLTFFVLDELELLSRHRDLFEEHVQHLIASLSVHSSASAIPDTPSFGAKPVLAKSILRAQSSLQANVHVLLEGKEEVRRLAEAEGAVTMDEAACDTTLLGLIDNPPSAFTSDSDSDDGALLAAHADLQLVQASLVAMKHSLHTTRQAVLDAAIKRQCSTLIVCGRAWTEIGEAGFAALGVMATDNVNVDPRISSRDAASPVASETVKNASISTHRSDSGSSWEQISAKRAKEEGMRAQ</sequence>
<evidence type="ECO:0000313" key="1">
    <source>
        <dbReference type="EMBL" id="KAI0044488.1"/>
    </source>
</evidence>
<protein>
    <submittedName>
        <fullName evidence="1">Uncharacterized protein</fullName>
    </submittedName>
</protein>
<reference evidence="1" key="2">
    <citation type="journal article" date="2022" name="New Phytol.">
        <title>Evolutionary transition to the ectomycorrhizal habit in the genomes of a hyperdiverse lineage of mushroom-forming fungi.</title>
        <authorList>
            <person name="Looney B."/>
            <person name="Miyauchi S."/>
            <person name="Morin E."/>
            <person name="Drula E."/>
            <person name="Courty P.E."/>
            <person name="Kohler A."/>
            <person name="Kuo A."/>
            <person name="LaButti K."/>
            <person name="Pangilinan J."/>
            <person name="Lipzen A."/>
            <person name="Riley R."/>
            <person name="Andreopoulos W."/>
            <person name="He G."/>
            <person name="Johnson J."/>
            <person name="Nolan M."/>
            <person name="Tritt A."/>
            <person name="Barry K.W."/>
            <person name="Grigoriev I.V."/>
            <person name="Nagy L.G."/>
            <person name="Hibbett D."/>
            <person name="Henrissat B."/>
            <person name="Matheny P.B."/>
            <person name="Labbe J."/>
            <person name="Martin F.M."/>
        </authorList>
    </citation>
    <scope>NUCLEOTIDE SEQUENCE</scope>
    <source>
        <strain evidence="1">FP105234-sp</strain>
    </source>
</reference>
<gene>
    <name evidence="1" type="ORF">FA95DRAFT_1608487</name>
</gene>
<dbReference type="EMBL" id="MU275981">
    <property type="protein sequence ID" value="KAI0044488.1"/>
    <property type="molecule type" value="Genomic_DNA"/>
</dbReference>
<name>A0ACB8RK28_9AGAM</name>
<comment type="caution">
    <text evidence="1">The sequence shown here is derived from an EMBL/GenBank/DDBJ whole genome shotgun (WGS) entry which is preliminary data.</text>
</comment>
<accession>A0ACB8RK28</accession>
<keyword evidence="2" id="KW-1185">Reference proteome</keyword>
<evidence type="ECO:0000313" key="2">
    <source>
        <dbReference type="Proteomes" id="UP000814033"/>
    </source>
</evidence>